<protein>
    <recommendedName>
        <fullName evidence="4">Cell division protein FtsL</fullName>
    </recommendedName>
</protein>
<dbReference type="Proteomes" id="UP000271227">
    <property type="component" value="Unassembled WGS sequence"/>
</dbReference>
<evidence type="ECO:0000313" key="3">
    <source>
        <dbReference type="Proteomes" id="UP000271227"/>
    </source>
</evidence>
<accession>A0A3M0D6X4</accession>
<evidence type="ECO:0000313" key="2">
    <source>
        <dbReference type="EMBL" id="RMB12023.1"/>
    </source>
</evidence>
<comment type="caution">
    <text evidence="2">The sequence shown here is derived from an EMBL/GenBank/DDBJ whole genome shotgun (WGS) entry which is preliminary data.</text>
</comment>
<evidence type="ECO:0008006" key="4">
    <source>
        <dbReference type="Google" id="ProtNLM"/>
    </source>
</evidence>
<keyword evidence="3" id="KW-1185">Reference proteome</keyword>
<dbReference type="InParanoid" id="A0A3M0D6X4"/>
<dbReference type="OrthoDB" id="7165680at2"/>
<organism evidence="2 3">
    <name type="scientific">Eilatimonas milleporae</name>
    <dbReference type="NCBI Taxonomy" id="911205"/>
    <lineage>
        <taxon>Bacteria</taxon>
        <taxon>Pseudomonadati</taxon>
        <taxon>Pseudomonadota</taxon>
        <taxon>Alphaproteobacteria</taxon>
        <taxon>Kordiimonadales</taxon>
        <taxon>Kordiimonadaceae</taxon>
        <taxon>Eilatimonas</taxon>
    </lineage>
</organism>
<evidence type="ECO:0000256" key="1">
    <source>
        <dbReference type="SAM" id="MobiDB-lite"/>
    </source>
</evidence>
<proteinExistence type="predicted"/>
<name>A0A3M0D6X4_9PROT</name>
<dbReference type="EMBL" id="REFR01000009">
    <property type="protein sequence ID" value="RMB12023.1"/>
    <property type="molecule type" value="Genomic_DNA"/>
</dbReference>
<gene>
    <name evidence="2" type="ORF">BXY39_0512</name>
</gene>
<dbReference type="AlphaFoldDB" id="A0A3M0D6X4"/>
<dbReference type="RefSeq" id="WP_121937240.1">
    <property type="nucleotide sequence ID" value="NZ_REFR01000009.1"/>
</dbReference>
<reference evidence="2 3" key="1">
    <citation type="submission" date="2018-10" db="EMBL/GenBank/DDBJ databases">
        <title>Genomic Encyclopedia of Archaeal and Bacterial Type Strains, Phase II (KMG-II): from individual species to whole genera.</title>
        <authorList>
            <person name="Goeker M."/>
        </authorList>
    </citation>
    <scope>NUCLEOTIDE SEQUENCE [LARGE SCALE GENOMIC DNA]</scope>
    <source>
        <strain evidence="2 3">DSM 25217</strain>
    </source>
</reference>
<feature type="region of interest" description="Disordered" evidence="1">
    <location>
        <begin position="85"/>
        <end position="128"/>
    </location>
</feature>
<sequence length="128" mass="14151">MMRRILPWIAAGLALIAGVAVMQLKFAVQEKADDVAALAQTIRRDREAIRVLDAEWTYLTSPARLQDQSLRFLALMPPKPEQIVGNPTVIPFRPRGLEAPSDPGVMRDGRDGAVTASETYKKTKGQRP</sequence>